<dbReference type="GO" id="GO:0030170">
    <property type="term" value="F:pyridoxal phosphate binding"/>
    <property type="evidence" value="ECO:0007669"/>
    <property type="project" value="InterPro"/>
</dbReference>
<protein>
    <recommendedName>
        <fullName evidence="1">Aminotransferase class I/classII large domain-containing protein</fullName>
    </recommendedName>
</protein>
<feature type="domain" description="Aminotransferase class I/classII large" evidence="1">
    <location>
        <begin position="16"/>
        <end position="373"/>
    </location>
</feature>
<keyword evidence="3" id="KW-1185">Reference proteome</keyword>
<evidence type="ECO:0000313" key="3">
    <source>
        <dbReference type="Proteomes" id="UP000041254"/>
    </source>
</evidence>
<gene>
    <name evidence="2" type="ORF">Vbra_11945</name>
</gene>
<dbReference type="InterPro" id="IPR015422">
    <property type="entry name" value="PyrdxlP-dep_Trfase_small"/>
</dbReference>
<dbReference type="STRING" id="1169540.A0A0G4EHM0"/>
<dbReference type="Pfam" id="PF00155">
    <property type="entry name" value="Aminotran_1_2"/>
    <property type="match status" value="1"/>
</dbReference>
<dbReference type="InterPro" id="IPR015421">
    <property type="entry name" value="PyrdxlP-dep_Trfase_major"/>
</dbReference>
<dbReference type="Gene3D" id="3.90.1150.10">
    <property type="entry name" value="Aspartate Aminotransferase, domain 1"/>
    <property type="match status" value="1"/>
</dbReference>
<dbReference type="PANTHER" id="PTHR42858:SF1">
    <property type="entry name" value="LD15494P"/>
    <property type="match status" value="1"/>
</dbReference>
<organism evidence="2 3">
    <name type="scientific">Vitrella brassicaformis (strain CCMP3155)</name>
    <dbReference type="NCBI Taxonomy" id="1169540"/>
    <lineage>
        <taxon>Eukaryota</taxon>
        <taxon>Sar</taxon>
        <taxon>Alveolata</taxon>
        <taxon>Colpodellida</taxon>
        <taxon>Vitrellaceae</taxon>
        <taxon>Vitrella</taxon>
    </lineage>
</organism>
<dbReference type="GO" id="GO:0047536">
    <property type="term" value="F:2-aminoadipate transaminase activity"/>
    <property type="evidence" value="ECO:0007669"/>
    <property type="project" value="TreeGrafter"/>
</dbReference>
<dbReference type="SUPFAM" id="SSF53383">
    <property type="entry name" value="PLP-dependent transferases"/>
    <property type="match status" value="1"/>
</dbReference>
<dbReference type="InterPro" id="IPR015424">
    <property type="entry name" value="PyrdxlP-dep_Trfase"/>
</dbReference>
<dbReference type="Gene3D" id="3.40.640.10">
    <property type="entry name" value="Type I PLP-dependent aspartate aminotransferase-like (Major domain)"/>
    <property type="match status" value="1"/>
</dbReference>
<dbReference type="OMA" id="MIALDSM"/>
<dbReference type="PANTHER" id="PTHR42858">
    <property type="entry name" value="AMINOTRANSFERASE"/>
    <property type="match status" value="1"/>
</dbReference>
<dbReference type="PhylomeDB" id="A0A0G4EHM0"/>
<dbReference type="Proteomes" id="UP000041254">
    <property type="component" value="Unassembled WGS sequence"/>
</dbReference>
<reference evidence="2 3" key="1">
    <citation type="submission" date="2014-11" db="EMBL/GenBank/DDBJ databases">
        <authorList>
            <person name="Zhu J."/>
            <person name="Qi W."/>
            <person name="Song R."/>
        </authorList>
    </citation>
    <scope>NUCLEOTIDE SEQUENCE [LARGE SCALE GENOMIC DNA]</scope>
</reference>
<evidence type="ECO:0000313" key="2">
    <source>
        <dbReference type="EMBL" id="CEL95515.1"/>
    </source>
</evidence>
<dbReference type="InParanoid" id="A0A0G4EHM0"/>
<dbReference type="CDD" id="cd00609">
    <property type="entry name" value="AAT_like"/>
    <property type="match status" value="1"/>
</dbReference>
<evidence type="ECO:0000259" key="1">
    <source>
        <dbReference type="Pfam" id="PF00155"/>
    </source>
</evidence>
<dbReference type="AlphaFoldDB" id="A0A0G4EHM0"/>
<accession>A0A0G4EHM0</accession>
<proteinExistence type="predicted"/>
<sequence>MVRYGQYDVPPVDQEVNFKVGQPSPHTLLPLDLVRQAANAKFAETDPKFLQYGDIPGYLEFRKSLAGFLTEQYGAPVSPDELMVTNGITGGLALFITIFCRSGDLVFAEDPSYFLALRIFEDFKLNVVQIPMDEDGIIPEELEKQLQKQVPKFLYTIPIGHNPTGRTLAEDRRKKIVELAYKYNFVICADEVYHLLGFPGVPSPLPMPYYDQKKERVVSLGSFSKILAPALRLGWMQGPMKILKPIIDCGQLDSSGGINPVISGIVHQAIDLGLQKKHLAYVQEELHRRCNILMSALDKYMPAGVTHEVPKGGYFVLVKLPEGMLSTDLLDVAVKNKARFLPGTSFGQGFGSYLRLSFSYYSAEDIEVGVKRLAEAITQLQNTQANGK</sequence>
<dbReference type="EMBL" id="CDMY01000228">
    <property type="protein sequence ID" value="CEL95515.1"/>
    <property type="molecule type" value="Genomic_DNA"/>
</dbReference>
<name>A0A0G4EHM0_VITBC</name>
<dbReference type="InterPro" id="IPR004839">
    <property type="entry name" value="Aminotransferase_I/II_large"/>
</dbReference>
<dbReference type="OrthoDB" id="691673at2759"/>
<dbReference type="VEuPathDB" id="CryptoDB:Vbra_11945"/>